<dbReference type="SMART" id="SM00355">
    <property type="entry name" value="ZnF_C2H2"/>
    <property type="match status" value="10"/>
</dbReference>
<dbReference type="OMA" id="MFLVEVY"/>
<dbReference type="Bgee" id="ENSLOCG00000012150">
    <property type="expression patterns" value="Expressed in muscle tissue and 13 other cell types or tissues"/>
</dbReference>
<keyword evidence="5" id="KW-0862">Zinc</keyword>
<evidence type="ECO:0000256" key="9">
    <source>
        <dbReference type="SAM" id="MobiDB-lite"/>
    </source>
</evidence>
<reference evidence="12" key="1">
    <citation type="submission" date="2011-12" db="EMBL/GenBank/DDBJ databases">
        <title>The Draft Genome of Lepisosteus oculatus.</title>
        <authorList>
            <consortium name="The Broad Institute Genome Assembly &amp; Analysis Group"/>
            <consortium name="Computational R&amp;D Group"/>
            <consortium name="and Sequencing Platform"/>
            <person name="Di Palma F."/>
            <person name="Alfoldi J."/>
            <person name="Johnson J."/>
            <person name="Berlin A."/>
            <person name="Gnerre S."/>
            <person name="Jaffe D."/>
            <person name="MacCallum I."/>
            <person name="Young S."/>
            <person name="Walker B.J."/>
            <person name="Lander E.S."/>
            <person name="Lindblad-Toh K."/>
        </authorList>
    </citation>
    <scope>NUCLEOTIDE SEQUENCE [LARGE SCALE GENOMIC DNA]</scope>
</reference>
<evidence type="ECO:0000256" key="5">
    <source>
        <dbReference type="ARBA" id="ARBA00022833"/>
    </source>
</evidence>
<dbReference type="GO" id="GO:0008270">
    <property type="term" value="F:zinc ion binding"/>
    <property type="evidence" value="ECO:0007669"/>
    <property type="project" value="UniProtKB-KW"/>
</dbReference>
<dbReference type="InterPro" id="IPR036236">
    <property type="entry name" value="Znf_C2H2_sf"/>
</dbReference>
<accession>W5N2T7</accession>
<reference evidence="11" key="2">
    <citation type="submission" date="2025-08" db="UniProtKB">
        <authorList>
            <consortium name="Ensembl"/>
        </authorList>
    </citation>
    <scope>IDENTIFICATION</scope>
</reference>
<evidence type="ECO:0000256" key="4">
    <source>
        <dbReference type="ARBA" id="ARBA00022771"/>
    </source>
</evidence>
<dbReference type="Gene3D" id="3.30.160.60">
    <property type="entry name" value="Classic Zinc Finger"/>
    <property type="match status" value="5"/>
</dbReference>
<dbReference type="GO" id="GO:0045944">
    <property type="term" value="P:positive regulation of transcription by RNA polymerase II"/>
    <property type="evidence" value="ECO:0000318"/>
    <property type="project" value="GO_Central"/>
</dbReference>
<dbReference type="AlphaFoldDB" id="W5N2T7"/>
<dbReference type="HOGENOM" id="CLU_499289_0_0_1"/>
<evidence type="ECO:0000256" key="8">
    <source>
        <dbReference type="PROSITE-ProRule" id="PRU00042"/>
    </source>
</evidence>
<dbReference type="EMBL" id="AHAT01002615">
    <property type="status" value="NOT_ANNOTATED_CDS"/>
    <property type="molecule type" value="Genomic_DNA"/>
</dbReference>
<feature type="domain" description="C2H2-type" evidence="10">
    <location>
        <begin position="324"/>
        <end position="351"/>
    </location>
</feature>
<name>W5N2T7_LEPOC</name>
<dbReference type="FunFam" id="3.30.160.60:FF:004121">
    <property type="match status" value="1"/>
</dbReference>
<evidence type="ECO:0000256" key="2">
    <source>
        <dbReference type="ARBA" id="ARBA00022723"/>
    </source>
</evidence>
<dbReference type="InterPro" id="IPR050688">
    <property type="entry name" value="Zinc_finger/UBP_domain"/>
</dbReference>
<dbReference type="InterPro" id="IPR013087">
    <property type="entry name" value="Znf_C2H2_type"/>
</dbReference>
<feature type="domain" description="C2H2-type" evidence="10">
    <location>
        <begin position="538"/>
        <end position="565"/>
    </location>
</feature>
<feature type="region of interest" description="Disordered" evidence="9">
    <location>
        <begin position="236"/>
        <end position="259"/>
    </location>
</feature>
<feature type="region of interest" description="Disordered" evidence="9">
    <location>
        <begin position="450"/>
        <end position="473"/>
    </location>
</feature>
<keyword evidence="4 8" id="KW-0863">Zinc-finger</keyword>
<feature type="domain" description="C2H2-type" evidence="10">
    <location>
        <begin position="510"/>
        <end position="537"/>
    </location>
</feature>
<evidence type="ECO:0000256" key="1">
    <source>
        <dbReference type="ARBA" id="ARBA00004123"/>
    </source>
</evidence>
<evidence type="ECO:0000313" key="11">
    <source>
        <dbReference type="Ensembl" id="ENSLOCP00000014946.1"/>
    </source>
</evidence>
<evidence type="ECO:0000256" key="7">
    <source>
        <dbReference type="ARBA" id="ARBA00023242"/>
    </source>
</evidence>
<dbReference type="STRING" id="7918.ENSLOCP00000014946"/>
<dbReference type="FunFam" id="3.30.160.60:FF:000275">
    <property type="entry name" value="zinc finger protein 90 homolog"/>
    <property type="match status" value="1"/>
</dbReference>
<dbReference type="PANTHER" id="PTHR24403">
    <property type="entry name" value="ZINC FINGER PROTEIN"/>
    <property type="match status" value="1"/>
</dbReference>
<dbReference type="Pfam" id="PF13894">
    <property type="entry name" value="zf-C2H2_4"/>
    <property type="match status" value="1"/>
</dbReference>
<dbReference type="SUPFAM" id="SSF57667">
    <property type="entry name" value="beta-beta-alpha zinc fingers"/>
    <property type="match status" value="4"/>
</dbReference>
<evidence type="ECO:0000256" key="3">
    <source>
        <dbReference type="ARBA" id="ARBA00022737"/>
    </source>
</evidence>
<dbReference type="PANTHER" id="PTHR24403:SF63">
    <property type="entry name" value="SI:DKEY-154P10.3"/>
    <property type="match status" value="1"/>
</dbReference>
<keyword evidence="6" id="KW-0238">DNA-binding</keyword>
<feature type="domain" description="C2H2-type" evidence="10">
    <location>
        <begin position="267"/>
        <end position="294"/>
    </location>
</feature>
<dbReference type="GO" id="GO:0005634">
    <property type="term" value="C:nucleus"/>
    <property type="evidence" value="ECO:0000318"/>
    <property type="project" value="GO_Central"/>
</dbReference>
<dbReference type="EMBL" id="AHAT01002616">
    <property type="status" value="NOT_ANNOTATED_CDS"/>
    <property type="molecule type" value="Genomic_DNA"/>
</dbReference>
<dbReference type="InParanoid" id="W5N2T7"/>
<dbReference type="Pfam" id="PF00096">
    <property type="entry name" value="zf-C2H2"/>
    <property type="match status" value="1"/>
</dbReference>
<dbReference type="GO" id="GO:0003677">
    <property type="term" value="F:DNA binding"/>
    <property type="evidence" value="ECO:0007669"/>
    <property type="project" value="UniProtKB-KW"/>
</dbReference>
<proteinExistence type="predicted"/>
<sequence>MSQLKYAYQDIQPVALCIPEETTTSRLYSSTVEGVEGQVSSLVEMFLVEVYRCRVCQFTSSLKSKISSHVIERHELGRTCLPINCLEKDEGDRPVEEEEMGRGSPYCVEDELQSDSKESEDNMDVSLERMSFLLPMYGMLHNVSPQSCDMGLSTNSDGLHVAHNCEVSTLFEEGEESGQFRLEDQTSIESGPLSCPMDSTVGSTCEDQDEEMAQSAHLMSLGLCRISSMKTHPLISEPSKALQQAQEPPDGPAKKGQDSQDTEKKTFLCSLCNLDFASKHLLEVHLKCHDGEQGFRCLKCDLFVLEWSSMEKHLQGHGKEQRSHRCGVCQKTFRKAKSRDSHQSRHSKAQTPTQCALCPALCPSEQEREQHAACHFQDTFKCLHCSFTGQCYPSTQHSKHCLENLQLQSYNNVAHNTIVNRLKCSKKYHKSCRKVSKAFWNSFSKKKKRRTTKRLQAQNSRKNVSKTHQETAREKKRMRKEFCCSLCDRKFSSKLALRRHMGIHSGVKPFECEDCQYKTRLKASLIQHMRIHTGEKPFKCSQCSYASIDASSLRRHSRIHTQEKPHQCQHCPYSCIQKKSLDLHVRRHHTGEAFSCHLCPYTSPDKQLIHRHIKRHHSSSAGST</sequence>
<keyword evidence="2" id="KW-0479">Metal-binding</keyword>
<dbReference type="Proteomes" id="UP000018468">
    <property type="component" value="Linkage group LG9"/>
</dbReference>
<organism evidence="11 12">
    <name type="scientific">Lepisosteus oculatus</name>
    <name type="common">Spotted gar</name>
    <dbReference type="NCBI Taxonomy" id="7918"/>
    <lineage>
        <taxon>Eukaryota</taxon>
        <taxon>Metazoa</taxon>
        <taxon>Chordata</taxon>
        <taxon>Craniata</taxon>
        <taxon>Vertebrata</taxon>
        <taxon>Euteleostomi</taxon>
        <taxon>Actinopterygii</taxon>
        <taxon>Neopterygii</taxon>
        <taxon>Holostei</taxon>
        <taxon>Semionotiformes</taxon>
        <taxon>Lepisosteidae</taxon>
        <taxon>Lepisosteus</taxon>
    </lineage>
</organism>
<evidence type="ECO:0000259" key="10">
    <source>
        <dbReference type="PROSITE" id="PS50157"/>
    </source>
</evidence>
<keyword evidence="3" id="KW-0677">Repeat</keyword>
<feature type="domain" description="C2H2-type" evidence="10">
    <location>
        <begin position="482"/>
        <end position="509"/>
    </location>
</feature>
<dbReference type="EMBL" id="AHAT01002614">
    <property type="status" value="NOT_ANNOTATED_CDS"/>
    <property type="molecule type" value="Genomic_DNA"/>
</dbReference>
<feature type="region of interest" description="Disordered" evidence="9">
    <location>
        <begin position="91"/>
        <end position="120"/>
    </location>
</feature>
<keyword evidence="7" id="KW-0539">Nucleus</keyword>
<dbReference type="FunFam" id="3.30.160.60:FF:000448">
    <property type="entry name" value="RE1-silencing transcription factor A"/>
    <property type="match status" value="1"/>
</dbReference>
<dbReference type="eggNOG" id="KOG1721">
    <property type="taxonomic scope" value="Eukaryota"/>
</dbReference>
<feature type="domain" description="C2H2-type" evidence="10">
    <location>
        <begin position="566"/>
        <end position="594"/>
    </location>
</feature>
<keyword evidence="12" id="KW-1185">Reference proteome</keyword>
<protein>
    <submittedName>
        <fullName evidence="11">Si:dkey-154p10.3</fullName>
    </submittedName>
</protein>
<dbReference type="PROSITE" id="PS50157">
    <property type="entry name" value="ZINC_FINGER_C2H2_2"/>
    <property type="match status" value="6"/>
</dbReference>
<dbReference type="FunFam" id="3.30.160.60:FF:004487">
    <property type="match status" value="1"/>
</dbReference>
<evidence type="ECO:0000256" key="6">
    <source>
        <dbReference type="ARBA" id="ARBA00023125"/>
    </source>
</evidence>
<evidence type="ECO:0000313" key="12">
    <source>
        <dbReference type="Proteomes" id="UP000018468"/>
    </source>
</evidence>
<dbReference type="FunCoup" id="W5N2T7">
    <property type="interactions" value="1"/>
</dbReference>
<dbReference type="GeneTree" id="ENSGT00910000144592"/>
<dbReference type="PROSITE" id="PS00028">
    <property type="entry name" value="ZINC_FINGER_C2H2_1"/>
    <property type="match status" value="5"/>
</dbReference>
<dbReference type="Ensembl" id="ENSLOCT00000014975.1">
    <property type="protein sequence ID" value="ENSLOCP00000014946.1"/>
    <property type="gene ID" value="ENSLOCG00000012150.1"/>
</dbReference>
<dbReference type="EMBL" id="AHAT01002617">
    <property type="status" value="NOT_ANNOTATED_CDS"/>
    <property type="molecule type" value="Genomic_DNA"/>
</dbReference>
<reference evidence="11" key="3">
    <citation type="submission" date="2025-09" db="UniProtKB">
        <authorList>
            <consortium name="Ensembl"/>
        </authorList>
    </citation>
    <scope>IDENTIFICATION</scope>
</reference>
<comment type="subcellular location">
    <subcellularLocation>
        <location evidence="1">Nucleus</location>
    </subcellularLocation>
</comment>